<feature type="transmembrane region" description="Helical" evidence="7">
    <location>
        <begin position="142"/>
        <end position="164"/>
    </location>
</feature>
<evidence type="ECO:0000313" key="8">
    <source>
        <dbReference type="EMBL" id="MDK4327001.1"/>
    </source>
</evidence>
<keyword evidence="4 7" id="KW-1133">Transmembrane helix</keyword>
<feature type="transmembrane region" description="Helical" evidence="7">
    <location>
        <begin position="43"/>
        <end position="64"/>
    </location>
</feature>
<dbReference type="SUPFAM" id="SSF103473">
    <property type="entry name" value="MFS general substrate transporter"/>
    <property type="match status" value="1"/>
</dbReference>
<evidence type="ECO:0000256" key="3">
    <source>
        <dbReference type="ARBA" id="ARBA00022692"/>
    </source>
</evidence>
<evidence type="ECO:0000313" key="9">
    <source>
        <dbReference type="Proteomes" id="UP001226160"/>
    </source>
</evidence>
<evidence type="ECO:0000256" key="4">
    <source>
        <dbReference type="ARBA" id="ARBA00022989"/>
    </source>
</evidence>
<sequence length="342" mass="38209">MERSLLLKTRAKNLVLAVVASALGDGLIPTAFAIQSFKLDSSGRLLTFVLIALWSAKLISSLALDKIPTPVFPARIMVLSDFGRALAQVGLLVYLLLFANFWGPALIISSFLYGFFAPWFGPNRFSLLASILTGEERRKINSLLSAIGDALFLAGPLLGSALTLGLGFKAVLVIDTFTFVISMAFIASYWNVRSKSGQQEAPEEKNRRAVSRKSRHPAYQASPVGCSRTSYLAYRSHNDWLYRFRGTHLSDGPVLRIYLGMDRIHRRGRLPLGFFIIVFSHVEKGALESPSDSLMRRLCRTSFSTVFIVQHLRYCYRHLAERCIDCNLRNYLGCLGARTAFR</sequence>
<keyword evidence="2" id="KW-1003">Cell membrane</keyword>
<feature type="region of interest" description="Disordered" evidence="6">
    <location>
        <begin position="199"/>
        <end position="222"/>
    </location>
</feature>
<comment type="subcellular location">
    <subcellularLocation>
        <location evidence="1">Cell membrane</location>
        <topology evidence="1">Multi-pass membrane protein</topology>
    </subcellularLocation>
</comment>
<evidence type="ECO:0000256" key="6">
    <source>
        <dbReference type="SAM" id="MobiDB-lite"/>
    </source>
</evidence>
<organism evidence="8 9">
    <name type="scientific">Corynebacterium propinquum</name>
    <dbReference type="NCBI Taxonomy" id="43769"/>
    <lineage>
        <taxon>Bacteria</taxon>
        <taxon>Bacillati</taxon>
        <taxon>Actinomycetota</taxon>
        <taxon>Actinomycetes</taxon>
        <taxon>Mycobacteriales</taxon>
        <taxon>Corynebacteriaceae</taxon>
        <taxon>Corynebacterium</taxon>
    </lineage>
</organism>
<dbReference type="RefSeq" id="WP_249606076.1">
    <property type="nucleotide sequence ID" value="NZ_CP091865.1"/>
</dbReference>
<evidence type="ECO:0000256" key="5">
    <source>
        <dbReference type="ARBA" id="ARBA00023136"/>
    </source>
</evidence>
<comment type="caution">
    <text evidence="8">The sequence shown here is derived from an EMBL/GenBank/DDBJ whole genome shotgun (WGS) entry which is preliminary data.</text>
</comment>
<dbReference type="InterPro" id="IPR036259">
    <property type="entry name" value="MFS_trans_sf"/>
</dbReference>
<evidence type="ECO:0000256" key="7">
    <source>
        <dbReference type="SAM" id="Phobius"/>
    </source>
</evidence>
<keyword evidence="3 7" id="KW-0812">Transmembrane</keyword>
<dbReference type="Pfam" id="PF07690">
    <property type="entry name" value="MFS_1"/>
    <property type="match status" value="1"/>
</dbReference>
<dbReference type="Gene3D" id="1.20.1250.20">
    <property type="entry name" value="MFS general substrate transporter like domains"/>
    <property type="match status" value="1"/>
</dbReference>
<dbReference type="PANTHER" id="PTHR23513">
    <property type="entry name" value="INTEGRAL MEMBRANE EFFLUX PROTEIN-RELATED"/>
    <property type="match status" value="1"/>
</dbReference>
<dbReference type="PANTHER" id="PTHR23513:SF6">
    <property type="entry name" value="MAJOR FACILITATOR SUPERFAMILY ASSOCIATED DOMAIN-CONTAINING PROTEIN"/>
    <property type="match status" value="1"/>
</dbReference>
<dbReference type="AlphaFoldDB" id="A0AAP4BWP7"/>
<feature type="transmembrane region" description="Helical" evidence="7">
    <location>
        <begin position="170"/>
        <end position="190"/>
    </location>
</feature>
<reference evidence="8" key="1">
    <citation type="submission" date="2023-05" db="EMBL/GenBank/DDBJ databases">
        <title>Metabolic capabilities are highly conserved among human nasal-associated Corynebacterium species in pangenomic analyses.</title>
        <authorList>
            <person name="Tran T.H."/>
            <person name="Roberts A.Q."/>
            <person name="Escapa I.F."/>
            <person name="Gao W."/>
            <person name="Conlan S."/>
            <person name="Kong H."/>
            <person name="Segre J.A."/>
            <person name="Kelly M.S."/>
            <person name="Lemon K.P."/>
        </authorList>
    </citation>
    <scope>NUCLEOTIDE SEQUENCE</scope>
    <source>
        <strain evidence="8">KPL2654</strain>
    </source>
</reference>
<proteinExistence type="predicted"/>
<name>A0AAP4BWP7_9CORY</name>
<dbReference type="EMBL" id="JASNVP010000013">
    <property type="protein sequence ID" value="MDK4327001.1"/>
    <property type="molecule type" value="Genomic_DNA"/>
</dbReference>
<keyword evidence="5 7" id="KW-0472">Membrane</keyword>
<dbReference type="GO" id="GO:0022857">
    <property type="term" value="F:transmembrane transporter activity"/>
    <property type="evidence" value="ECO:0007669"/>
    <property type="project" value="InterPro"/>
</dbReference>
<dbReference type="InterPro" id="IPR011701">
    <property type="entry name" value="MFS"/>
</dbReference>
<evidence type="ECO:0000256" key="1">
    <source>
        <dbReference type="ARBA" id="ARBA00004651"/>
    </source>
</evidence>
<dbReference type="Proteomes" id="UP001226160">
    <property type="component" value="Unassembled WGS sequence"/>
</dbReference>
<protein>
    <submittedName>
        <fullName evidence="8">MFS transporter</fullName>
    </submittedName>
</protein>
<accession>A0AAP4BWP7</accession>
<dbReference type="GO" id="GO:0005886">
    <property type="term" value="C:plasma membrane"/>
    <property type="evidence" value="ECO:0007669"/>
    <property type="project" value="UniProtKB-SubCell"/>
</dbReference>
<evidence type="ECO:0000256" key="2">
    <source>
        <dbReference type="ARBA" id="ARBA00022475"/>
    </source>
</evidence>
<gene>
    <name evidence="8" type="ORF">QPX54_10870</name>
</gene>